<comment type="caution">
    <text evidence="2">The sequence shown here is derived from an EMBL/GenBank/DDBJ whole genome shotgun (WGS) entry which is preliminary data.</text>
</comment>
<keyword evidence="3" id="KW-1185">Reference proteome</keyword>
<dbReference type="Proteomes" id="UP001241926">
    <property type="component" value="Unassembled WGS sequence"/>
</dbReference>
<evidence type="ECO:0000256" key="1">
    <source>
        <dbReference type="SAM" id="MobiDB-lite"/>
    </source>
</evidence>
<name>A0ABT7J422_9ACTN</name>
<reference evidence="2 3" key="1">
    <citation type="submission" date="2023-05" db="EMBL/GenBank/DDBJ databases">
        <title>Streptomyces fuscus sp. nov., a brown-black pigment producing actinomyces isolated from dry sand of Sea duck farm.</title>
        <authorList>
            <person name="Xie J."/>
            <person name="Shen N."/>
        </authorList>
    </citation>
    <scope>NUCLEOTIDE SEQUENCE [LARGE SCALE GENOMIC DNA]</scope>
    <source>
        <strain evidence="2 3">GXMU-J15</strain>
    </source>
</reference>
<gene>
    <name evidence="2" type="ORF">QNN03_24495</name>
</gene>
<sequence>MSKRLAPARAAVFAAALEASHDRQCGRGQGARRAAALAPALRTSHHQQYGQDGGQA</sequence>
<feature type="region of interest" description="Disordered" evidence="1">
    <location>
        <begin position="36"/>
        <end position="56"/>
    </location>
</feature>
<protein>
    <submittedName>
        <fullName evidence="2">Uncharacterized protein</fullName>
    </submittedName>
</protein>
<evidence type="ECO:0000313" key="2">
    <source>
        <dbReference type="EMBL" id="MDL2079608.1"/>
    </source>
</evidence>
<accession>A0ABT7J422</accession>
<organism evidence="2 3">
    <name type="scientific">Streptomyces fuscus</name>
    <dbReference type="NCBI Taxonomy" id="3048495"/>
    <lineage>
        <taxon>Bacteria</taxon>
        <taxon>Bacillati</taxon>
        <taxon>Actinomycetota</taxon>
        <taxon>Actinomycetes</taxon>
        <taxon>Kitasatosporales</taxon>
        <taxon>Streptomycetaceae</taxon>
        <taxon>Streptomyces</taxon>
    </lineage>
</organism>
<dbReference type="EMBL" id="JASJUS010000025">
    <property type="protein sequence ID" value="MDL2079608.1"/>
    <property type="molecule type" value="Genomic_DNA"/>
</dbReference>
<dbReference type="RefSeq" id="WP_250744427.1">
    <property type="nucleotide sequence ID" value="NZ_JASJUS010000025.1"/>
</dbReference>
<proteinExistence type="predicted"/>
<evidence type="ECO:0000313" key="3">
    <source>
        <dbReference type="Proteomes" id="UP001241926"/>
    </source>
</evidence>